<dbReference type="SMART" id="SM00387">
    <property type="entry name" value="HATPase_c"/>
    <property type="match status" value="1"/>
</dbReference>
<dbReference type="RefSeq" id="WP_277521593.1">
    <property type="nucleotide sequence ID" value="NZ_JAMQOT010000003.1"/>
</dbReference>
<keyword evidence="3" id="KW-0597">Phosphoprotein</keyword>
<keyword evidence="10" id="KW-1185">Reference proteome</keyword>
<dbReference type="InterPro" id="IPR031621">
    <property type="entry name" value="HisKA_7TM"/>
</dbReference>
<dbReference type="SUPFAM" id="SSF55874">
    <property type="entry name" value="ATPase domain of HSP90 chaperone/DNA topoisomerase II/histidine kinase"/>
    <property type="match status" value="1"/>
</dbReference>
<dbReference type="GO" id="GO:0000155">
    <property type="term" value="F:phosphorelay sensor kinase activity"/>
    <property type="evidence" value="ECO:0007669"/>
    <property type="project" value="InterPro"/>
</dbReference>
<dbReference type="PRINTS" id="PR00344">
    <property type="entry name" value="BCTRLSENSOR"/>
</dbReference>
<keyword evidence="9" id="KW-0547">Nucleotide-binding</keyword>
<comment type="catalytic activity">
    <reaction evidence="1">
        <text>ATP + protein L-histidine = ADP + protein N-phospho-L-histidine.</text>
        <dbReference type="EC" id="2.7.13.3"/>
    </reaction>
</comment>
<dbReference type="InterPro" id="IPR013656">
    <property type="entry name" value="PAS_4"/>
</dbReference>
<dbReference type="EMBL" id="JAMQOT010000003">
    <property type="protein sequence ID" value="MDF9746077.1"/>
    <property type="molecule type" value="Genomic_DNA"/>
</dbReference>
<keyword evidence="5" id="KW-0418">Kinase</keyword>
<dbReference type="Pfam" id="PF00512">
    <property type="entry name" value="HisKA"/>
    <property type="match status" value="1"/>
</dbReference>
<evidence type="ECO:0000256" key="4">
    <source>
        <dbReference type="ARBA" id="ARBA00022679"/>
    </source>
</evidence>
<reference evidence="9" key="1">
    <citation type="submission" date="2022-06" db="EMBL/GenBank/DDBJ databases">
        <title>Natrinema sp. a new haloarchaeum isolate from saline soil.</title>
        <authorList>
            <person name="Strakova D."/>
            <person name="Galisteo C."/>
            <person name="Sanchez-Porro C."/>
            <person name="Ventosa A."/>
        </authorList>
    </citation>
    <scope>NUCLEOTIDE SEQUENCE</scope>
    <source>
        <strain evidence="9">S1CR25-10</strain>
    </source>
</reference>
<dbReference type="InterPro" id="IPR036097">
    <property type="entry name" value="HisK_dim/P_sf"/>
</dbReference>
<accession>A0A9Q4L1U0</accession>
<feature type="transmembrane region" description="Helical" evidence="7">
    <location>
        <begin position="64"/>
        <end position="89"/>
    </location>
</feature>
<evidence type="ECO:0000256" key="5">
    <source>
        <dbReference type="ARBA" id="ARBA00022777"/>
    </source>
</evidence>
<evidence type="ECO:0000313" key="10">
    <source>
        <dbReference type="Proteomes" id="UP001154061"/>
    </source>
</evidence>
<feature type="transmembrane region" description="Helical" evidence="7">
    <location>
        <begin position="178"/>
        <end position="198"/>
    </location>
</feature>
<dbReference type="InterPro" id="IPR050736">
    <property type="entry name" value="Sensor_HK_Regulatory"/>
</dbReference>
<dbReference type="InterPro" id="IPR003661">
    <property type="entry name" value="HisK_dim/P_dom"/>
</dbReference>
<protein>
    <recommendedName>
        <fullName evidence="2">histidine kinase</fullName>
        <ecNumber evidence="2">2.7.13.3</ecNumber>
    </recommendedName>
</protein>
<dbReference type="PANTHER" id="PTHR43711">
    <property type="entry name" value="TWO-COMPONENT HISTIDINE KINASE"/>
    <property type="match status" value="1"/>
</dbReference>
<evidence type="ECO:0000259" key="8">
    <source>
        <dbReference type="PROSITE" id="PS50109"/>
    </source>
</evidence>
<dbReference type="SUPFAM" id="SSF47384">
    <property type="entry name" value="Homodimeric domain of signal transducing histidine kinase"/>
    <property type="match status" value="1"/>
</dbReference>
<dbReference type="Gene3D" id="1.10.287.130">
    <property type="match status" value="1"/>
</dbReference>
<dbReference type="InterPro" id="IPR005467">
    <property type="entry name" value="His_kinase_dom"/>
</dbReference>
<evidence type="ECO:0000256" key="1">
    <source>
        <dbReference type="ARBA" id="ARBA00000085"/>
    </source>
</evidence>
<feature type="transmembrane region" description="Helical" evidence="7">
    <location>
        <begin position="144"/>
        <end position="166"/>
    </location>
</feature>
<sequence length="554" mass="59700">MTELFVLIVLAINALSPPIAIGLSYIAWKHRDNPGARFLIVVLIGTALWGGSLFIFSVTTDPTIGAIALRTMFTSSIATVGMLLFALDYTGLSRYITTKTIVLAACYPVLVLSVATVNPNGVFFQTFEADPTALGGFALEFGPAFYGHVVTSYVLTGIVSGLFLGSYAQSQNRYRGQYLVLAAGTMATVVANAATVFGPFTVDVTPVGLVVAGVAYTWAFRRYRFMDLVPVARDRVLESIDHGVLLFDPENRLIDANRSGRRFIDMNDVDPIGLEAEDALETVPELRDWYAEATGERTELTLDDRHVEAVTRSLEGVDGAAGGTLLLLHDVTEQKRQQRVLERRNEQLDQFAAIVSHDLRNPLNVADGYVDIARDTGDLTVLEEVDRSLDRMDAIIDGVLTLTRADEDAIDPEPVSLAGIARTAWETVDTGDATLEGRPEVSVLADPEPLTRLLENLYRNAVEHGGDDVSVRVDTTPTGDGFVVSDDGPGIPAAERDQVLEGGYTTGKGTGLGLAIVEQIASAHGWEVRVTESQSGGAAFEFTEIETAAAPVEC</sequence>
<name>A0A9Q4L1U0_9EURY</name>
<dbReference type="Gene3D" id="3.30.565.10">
    <property type="entry name" value="Histidine kinase-like ATPase, C-terminal domain"/>
    <property type="match status" value="1"/>
</dbReference>
<evidence type="ECO:0000256" key="6">
    <source>
        <dbReference type="ARBA" id="ARBA00023012"/>
    </source>
</evidence>
<dbReference type="Gene3D" id="3.30.450.20">
    <property type="entry name" value="PAS domain"/>
    <property type="match status" value="1"/>
</dbReference>
<dbReference type="EC" id="2.7.13.3" evidence="2"/>
<keyword evidence="6" id="KW-0902">Two-component regulatory system</keyword>
<dbReference type="PROSITE" id="PS50109">
    <property type="entry name" value="HIS_KIN"/>
    <property type="match status" value="1"/>
</dbReference>
<keyword evidence="9" id="KW-0067">ATP-binding</keyword>
<proteinExistence type="predicted"/>
<dbReference type="CDD" id="cd00075">
    <property type="entry name" value="HATPase"/>
    <property type="match status" value="1"/>
</dbReference>
<dbReference type="Pfam" id="PF08448">
    <property type="entry name" value="PAS_4"/>
    <property type="match status" value="1"/>
</dbReference>
<dbReference type="Proteomes" id="UP001154061">
    <property type="component" value="Unassembled WGS sequence"/>
</dbReference>
<dbReference type="InterPro" id="IPR003594">
    <property type="entry name" value="HATPase_dom"/>
</dbReference>
<dbReference type="InterPro" id="IPR036890">
    <property type="entry name" value="HATPase_C_sf"/>
</dbReference>
<comment type="caution">
    <text evidence="9">The sequence shown here is derived from an EMBL/GenBank/DDBJ whole genome shotgun (WGS) entry which is preliminary data.</text>
</comment>
<evidence type="ECO:0000313" key="9">
    <source>
        <dbReference type="EMBL" id="MDF9746077.1"/>
    </source>
</evidence>
<dbReference type="GO" id="GO:0005524">
    <property type="term" value="F:ATP binding"/>
    <property type="evidence" value="ECO:0007669"/>
    <property type="project" value="UniProtKB-KW"/>
</dbReference>
<dbReference type="Pfam" id="PF16927">
    <property type="entry name" value="HisKA_7TM"/>
    <property type="match status" value="1"/>
</dbReference>
<dbReference type="Pfam" id="PF02518">
    <property type="entry name" value="HATPase_c"/>
    <property type="match status" value="1"/>
</dbReference>
<organism evidence="9 10">
    <name type="scientific">Natrinema salsiterrestre</name>
    <dbReference type="NCBI Taxonomy" id="2950540"/>
    <lineage>
        <taxon>Archaea</taxon>
        <taxon>Methanobacteriati</taxon>
        <taxon>Methanobacteriota</taxon>
        <taxon>Stenosarchaea group</taxon>
        <taxon>Halobacteria</taxon>
        <taxon>Halobacteriales</taxon>
        <taxon>Natrialbaceae</taxon>
        <taxon>Natrinema</taxon>
    </lineage>
</organism>
<keyword evidence="7" id="KW-1133">Transmembrane helix</keyword>
<feature type="transmembrane region" description="Helical" evidence="7">
    <location>
        <begin position="6"/>
        <end position="26"/>
    </location>
</feature>
<dbReference type="CDD" id="cd00082">
    <property type="entry name" value="HisKA"/>
    <property type="match status" value="1"/>
</dbReference>
<dbReference type="SMART" id="SM00388">
    <property type="entry name" value="HisKA"/>
    <property type="match status" value="1"/>
</dbReference>
<evidence type="ECO:0000256" key="3">
    <source>
        <dbReference type="ARBA" id="ARBA00022553"/>
    </source>
</evidence>
<keyword evidence="7" id="KW-0812">Transmembrane</keyword>
<evidence type="ECO:0000256" key="7">
    <source>
        <dbReference type="SAM" id="Phobius"/>
    </source>
</evidence>
<dbReference type="AlphaFoldDB" id="A0A9Q4L1U0"/>
<keyword evidence="4" id="KW-0808">Transferase</keyword>
<dbReference type="InterPro" id="IPR004358">
    <property type="entry name" value="Sig_transdc_His_kin-like_C"/>
</dbReference>
<keyword evidence="7" id="KW-0472">Membrane</keyword>
<feature type="domain" description="Histidine kinase" evidence="8">
    <location>
        <begin position="354"/>
        <end position="548"/>
    </location>
</feature>
<feature type="transmembrane region" description="Helical" evidence="7">
    <location>
        <begin position="101"/>
        <end position="124"/>
    </location>
</feature>
<feature type="transmembrane region" description="Helical" evidence="7">
    <location>
        <begin position="38"/>
        <end position="58"/>
    </location>
</feature>
<dbReference type="PANTHER" id="PTHR43711:SF1">
    <property type="entry name" value="HISTIDINE KINASE 1"/>
    <property type="match status" value="1"/>
</dbReference>
<evidence type="ECO:0000256" key="2">
    <source>
        <dbReference type="ARBA" id="ARBA00012438"/>
    </source>
</evidence>
<gene>
    <name evidence="9" type="ORF">NDI89_10835</name>
</gene>